<protein>
    <submittedName>
        <fullName evidence="1">Uncharacterized protein</fullName>
    </submittedName>
</protein>
<gene>
    <name evidence="1" type="ORF">Cni_G02227</name>
</gene>
<proteinExistence type="predicted"/>
<name>A0AAQ3JNU5_9LILI</name>
<organism evidence="1 2">
    <name type="scientific">Canna indica</name>
    <name type="common">Indian-shot</name>
    <dbReference type="NCBI Taxonomy" id="4628"/>
    <lineage>
        <taxon>Eukaryota</taxon>
        <taxon>Viridiplantae</taxon>
        <taxon>Streptophyta</taxon>
        <taxon>Embryophyta</taxon>
        <taxon>Tracheophyta</taxon>
        <taxon>Spermatophyta</taxon>
        <taxon>Magnoliopsida</taxon>
        <taxon>Liliopsida</taxon>
        <taxon>Zingiberales</taxon>
        <taxon>Cannaceae</taxon>
        <taxon>Canna</taxon>
    </lineage>
</organism>
<dbReference type="EMBL" id="CP136890">
    <property type="protein sequence ID" value="WOK93529.1"/>
    <property type="molecule type" value="Genomic_DNA"/>
</dbReference>
<dbReference type="Proteomes" id="UP001327560">
    <property type="component" value="Chromosome 1"/>
</dbReference>
<reference evidence="1 2" key="1">
    <citation type="submission" date="2023-10" db="EMBL/GenBank/DDBJ databases">
        <title>Chromosome-scale genome assembly provides insights into flower coloration mechanisms of Canna indica.</title>
        <authorList>
            <person name="Li C."/>
        </authorList>
    </citation>
    <scope>NUCLEOTIDE SEQUENCE [LARGE SCALE GENOMIC DNA]</scope>
    <source>
        <tissue evidence="1">Flower</tissue>
    </source>
</reference>
<accession>A0AAQ3JNU5</accession>
<sequence length="70" mass="7643">MAAPLLFFHSPPLWILPNPISSSSSRQVAPLLLYSSPKAPIPPLQISAVGYYPKWAHVMAMAVQRLFPGS</sequence>
<evidence type="ECO:0000313" key="1">
    <source>
        <dbReference type="EMBL" id="WOK93529.1"/>
    </source>
</evidence>
<evidence type="ECO:0000313" key="2">
    <source>
        <dbReference type="Proteomes" id="UP001327560"/>
    </source>
</evidence>
<keyword evidence="2" id="KW-1185">Reference proteome</keyword>
<dbReference type="AlphaFoldDB" id="A0AAQ3JNU5"/>